<reference evidence="1 2" key="1">
    <citation type="submission" date="2017-06" db="EMBL/GenBank/DDBJ databases">
        <title>Comparative genomic analysis of Ambrosia Fusariam Clade fungi.</title>
        <authorList>
            <person name="Stajich J.E."/>
            <person name="Carrillo J."/>
            <person name="Kijimoto T."/>
            <person name="Eskalen A."/>
            <person name="O'Donnell K."/>
            <person name="Kasson M."/>
        </authorList>
    </citation>
    <scope>NUCLEOTIDE SEQUENCE [LARGE SCALE GENOMIC DNA]</scope>
    <source>
        <strain evidence="1">UCR3666</strain>
    </source>
</reference>
<name>A0A3M2S0D7_9HYPO</name>
<keyword evidence="2" id="KW-1185">Reference proteome</keyword>
<protein>
    <submittedName>
        <fullName evidence="1">Uncharacterized protein</fullName>
    </submittedName>
</protein>
<gene>
    <name evidence="1" type="ORF">CDV36_009331</name>
</gene>
<dbReference type="AlphaFoldDB" id="A0A3M2S0D7"/>
<evidence type="ECO:0000313" key="1">
    <source>
        <dbReference type="EMBL" id="RMJ11023.1"/>
    </source>
</evidence>
<dbReference type="OrthoDB" id="10294235at2759"/>
<evidence type="ECO:0000313" key="2">
    <source>
        <dbReference type="Proteomes" id="UP000277212"/>
    </source>
</evidence>
<dbReference type="Proteomes" id="UP000277212">
    <property type="component" value="Unassembled WGS sequence"/>
</dbReference>
<organism evidence="1 2">
    <name type="scientific">Fusarium kuroshium</name>
    <dbReference type="NCBI Taxonomy" id="2010991"/>
    <lineage>
        <taxon>Eukaryota</taxon>
        <taxon>Fungi</taxon>
        <taxon>Dikarya</taxon>
        <taxon>Ascomycota</taxon>
        <taxon>Pezizomycotina</taxon>
        <taxon>Sordariomycetes</taxon>
        <taxon>Hypocreomycetidae</taxon>
        <taxon>Hypocreales</taxon>
        <taxon>Nectriaceae</taxon>
        <taxon>Fusarium</taxon>
        <taxon>Fusarium solani species complex</taxon>
    </lineage>
</organism>
<comment type="caution">
    <text evidence="1">The sequence shown here is derived from an EMBL/GenBank/DDBJ whole genome shotgun (WGS) entry which is preliminary data.</text>
</comment>
<proteinExistence type="predicted"/>
<dbReference type="EMBL" id="NKUJ01000182">
    <property type="protein sequence ID" value="RMJ11023.1"/>
    <property type="molecule type" value="Genomic_DNA"/>
</dbReference>
<accession>A0A3M2S0D7</accession>
<sequence length="102" mass="11682">MDDVCMQHDARLEAEVLSAKSRFTQQFLCERMMNDCVVLTVTSNCRQAREQKDDLVTRHAHTIRKSGTTREVKFRGSAGIFELHKLIILTNLSVFSGRSRNP</sequence>